<accession>A0A383F147</accession>
<sequence length="228" mass="24694">NGSTWFITTSNGSNKAYEDFFPYITRYAGGYGNSGGGMQYLIPDDFEFRFTATGSKMLNRTTDEVVDTPLEIWNVGVVDDPADDFQMMGLFNDSNEDGEWNMYQADSPISGAENDPYMEGFYVVEHADRAPGTAGYEALVAAFTADPNSQGAYEWATGPGLPLSADGQISRAVLLNMTFANWNGGDVNADPFVVDAAIPETGTVFRMVTTKPNTASDVFTVSTSDYAT</sequence>
<name>A0A383F147_9ZZZZ</name>
<proteinExistence type="predicted"/>
<feature type="non-terminal residue" evidence="1">
    <location>
        <position position="1"/>
    </location>
</feature>
<gene>
    <name evidence="1" type="ORF">METZ01_LOCUS515438</name>
</gene>
<feature type="non-terminal residue" evidence="1">
    <location>
        <position position="228"/>
    </location>
</feature>
<reference evidence="1" key="1">
    <citation type="submission" date="2018-05" db="EMBL/GenBank/DDBJ databases">
        <authorList>
            <person name="Lanie J.A."/>
            <person name="Ng W.-L."/>
            <person name="Kazmierczak K.M."/>
            <person name="Andrzejewski T.M."/>
            <person name="Davidsen T.M."/>
            <person name="Wayne K.J."/>
            <person name="Tettelin H."/>
            <person name="Glass J.I."/>
            <person name="Rusch D."/>
            <person name="Podicherti R."/>
            <person name="Tsui H.-C.T."/>
            <person name="Winkler M.E."/>
        </authorList>
    </citation>
    <scope>NUCLEOTIDE SEQUENCE</scope>
</reference>
<organism evidence="1">
    <name type="scientific">marine metagenome</name>
    <dbReference type="NCBI Taxonomy" id="408172"/>
    <lineage>
        <taxon>unclassified sequences</taxon>
        <taxon>metagenomes</taxon>
        <taxon>ecological metagenomes</taxon>
    </lineage>
</organism>
<dbReference type="EMBL" id="UINC01230451">
    <property type="protein sequence ID" value="SVE62584.1"/>
    <property type="molecule type" value="Genomic_DNA"/>
</dbReference>
<protein>
    <submittedName>
        <fullName evidence="1">Uncharacterized protein</fullName>
    </submittedName>
</protein>
<evidence type="ECO:0000313" key="1">
    <source>
        <dbReference type="EMBL" id="SVE62584.1"/>
    </source>
</evidence>
<dbReference type="AlphaFoldDB" id="A0A383F147"/>